<dbReference type="PANTHER" id="PTHR10680:SF14">
    <property type="entry name" value="PEPTIDYL-GLYCINE ALPHA-AMIDATING MONOOXYGENASE"/>
    <property type="match status" value="1"/>
</dbReference>
<protein>
    <submittedName>
        <fullName evidence="6">Peptidyl-glycine alpha-amidating monooxygenase</fullName>
    </submittedName>
</protein>
<dbReference type="PANTHER" id="PTHR10680">
    <property type="entry name" value="PEPTIDYL-GLYCINE ALPHA-AMIDATING MONOOXYGENASE"/>
    <property type="match status" value="1"/>
</dbReference>
<evidence type="ECO:0000313" key="6">
    <source>
        <dbReference type="EMBL" id="GFR70842.1"/>
    </source>
</evidence>
<comment type="caution">
    <text evidence="6">The sequence shown here is derived from an EMBL/GenBank/DDBJ whole genome shotgun (WGS) entry which is preliminary data.</text>
</comment>
<reference evidence="6 7" key="1">
    <citation type="journal article" date="2021" name="Elife">
        <title>Chloroplast acquisition without the gene transfer in kleptoplastic sea slugs, Plakobranchus ocellatus.</title>
        <authorList>
            <person name="Maeda T."/>
            <person name="Takahashi S."/>
            <person name="Yoshida T."/>
            <person name="Shimamura S."/>
            <person name="Takaki Y."/>
            <person name="Nagai Y."/>
            <person name="Toyoda A."/>
            <person name="Suzuki Y."/>
            <person name="Arimoto A."/>
            <person name="Ishii H."/>
            <person name="Satoh N."/>
            <person name="Nishiyama T."/>
            <person name="Hasebe M."/>
            <person name="Maruyama T."/>
            <person name="Minagawa J."/>
            <person name="Obokata J."/>
            <person name="Shigenobu S."/>
        </authorList>
    </citation>
    <scope>NUCLEOTIDE SEQUENCE [LARGE SCALE GENOMIC DNA]</scope>
</reference>
<keyword evidence="6" id="KW-0560">Oxidoreductase</keyword>
<keyword evidence="3" id="KW-0325">Glycoprotein</keyword>
<dbReference type="Proteomes" id="UP000762676">
    <property type="component" value="Unassembled WGS sequence"/>
</dbReference>
<dbReference type="InterPro" id="IPR008977">
    <property type="entry name" value="PHM/PNGase_F_dom_sf"/>
</dbReference>
<keyword evidence="1" id="KW-0732">Signal</keyword>
<evidence type="ECO:0000313" key="7">
    <source>
        <dbReference type="Proteomes" id="UP000762676"/>
    </source>
</evidence>
<dbReference type="AlphaFoldDB" id="A0AAV4FCA2"/>
<evidence type="ECO:0000256" key="4">
    <source>
        <dbReference type="SAM" id="Phobius"/>
    </source>
</evidence>
<dbReference type="GO" id="GO:0004504">
    <property type="term" value="F:peptidylglycine monooxygenase activity"/>
    <property type="evidence" value="ECO:0007669"/>
    <property type="project" value="TreeGrafter"/>
</dbReference>
<dbReference type="InterPro" id="IPR014784">
    <property type="entry name" value="Cu2_ascorb_mOase-like_C"/>
</dbReference>
<sequence>MESYCKYEGDYPIYPVGFRTHAHELGYAISGYRVRDGKWMEIGRMSPQLPQTFYTVSNPGMEIKQGDELASRCTMNSMAREDVTFIGLVIDLVSCIIFNTLLMIYFWFK</sequence>
<evidence type="ECO:0000256" key="3">
    <source>
        <dbReference type="ARBA" id="ARBA00023180"/>
    </source>
</evidence>
<accession>A0AAV4FCA2</accession>
<dbReference type="Gene3D" id="2.60.120.230">
    <property type="match status" value="1"/>
</dbReference>
<keyword evidence="4" id="KW-0812">Transmembrane</keyword>
<dbReference type="GO" id="GO:0005576">
    <property type="term" value="C:extracellular region"/>
    <property type="evidence" value="ECO:0007669"/>
    <property type="project" value="TreeGrafter"/>
</dbReference>
<feature type="domain" description="Copper type II ascorbate-dependent monooxygenase C-terminal" evidence="5">
    <location>
        <begin position="1"/>
        <end position="98"/>
    </location>
</feature>
<proteinExistence type="predicted"/>
<evidence type="ECO:0000259" key="5">
    <source>
        <dbReference type="Pfam" id="PF03712"/>
    </source>
</evidence>
<organism evidence="6 7">
    <name type="scientific">Elysia marginata</name>
    <dbReference type="NCBI Taxonomy" id="1093978"/>
    <lineage>
        <taxon>Eukaryota</taxon>
        <taxon>Metazoa</taxon>
        <taxon>Spiralia</taxon>
        <taxon>Lophotrochozoa</taxon>
        <taxon>Mollusca</taxon>
        <taxon>Gastropoda</taxon>
        <taxon>Heterobranchia</taxon>
        <taxon>Euthyneura</taxon>
        <taxon>Panpulmonata</taxon>
        <taxon>Sacoglossa</taxon>
        <taxon>Placobranchoidea</taxon>
        <taxon>Plakobranchidae</taxon>
        <taxon>Elysia</taxon>
    </lineage>
</organism>
<keyword evidence="7" id="KW-1185">Reference proteome</keyword>
<keyword evidence="2" id="KW-1015">Disulfide bond</keyword>
<keyword evidence="4" id="KW-1133">Transmembrane helix</keyword>
<dbReference type="SUPFAM" id="SSF49742">
    <property type="entry name" value="PHM/PNGase F"/>
    <property type="match status" value="1"/>
</dbReference>
<dbReference type="EMBL" id="BMAT01004235">
    <property type="protein sequence ID" value="GFR70842.1"/>
    <property type="molecule type" value="Genomic_DNA"/>
</dbReference>
<gene>
    <name evidence="6" type="ORF">ElyMa_002082500</name>
</gene>
<keyword evidence="6" id="KW-0503">Monooxygenase</keyword>
<keyword evidence="4" id="KW-0472">Membrane</keyword>
<name>A0AAV4FCA2_9GAST</name>
<dbReference type="InterPro" id="IPR024548">
    <property type="entry name" value="Cu2_monoox_C"/>
</dbReference>
<feature type="transmembrane region" description="Helical" evidence="4">
    <location>
        <begin position="85"/>
        <end position="108"/>
    </location>
</feature>
<evidence type="ECO:0000256" key="2">
    <source>
        <dbReference type="ARBA" id="ARBA00023157"/>
    </source>
</evidence>
<dbReference type="Pfam" id="PF03712">
    <property type="entry name" value="Cu2_monoox_C"/>
    <property type="match status" value="1"/>
</dbReference>
<evidence type="ECO:0000256" key="1">
    <source>
        <dbReference type="ARBA" id="ARBA00022729"/>
    </source>
</evidence>